<protein>
    <submittedName>
        <fullName evidence="1">Uncharacterized protein</fullName>
    </submittedName>
</protein>
<evidence type="ECO:0000313" key="2">
    <source>
        <dbReference type="Proteomes" id="UP000828941"/>
    </source>
</evidence>
<sequence length="179" mass="20131">MEIEQMVPDPSLNNARRYGMQHLSTVVTVKLMTDASVEEYGLGITGGVLCDANGAFLAAWANKISNPVSAPVLEAVSIREAMLLIQLWGYYRINIEGDGLEVMTYLQRRWQIQSSLGAVTDYILERASSFSICNFKWIPRQENHMAHTLANYGHRVNTLLCWMDPPPMCFWDAFAALSL</sequence>
<name>A0ACB9PZ92_BAUVA</name>
<dbReference type="EMBL" id="CM039427">
    <property type="protein sequence ID" value="KAI4353861.1"/>
    <property type="molecule type" value="Genomic_DNA"/>
</dbReference>
<proteinExistence type="predicted"/>
<dbReference type="Proteomes" id="UP000828941">
    <property type="component" value="Chromosome 2"/>
</dbReference>
<reference evidence="1 2" key="1">
    <citation type="journal article" date="2022" name="DNA Res.">
        <title>Chromosomal-level genome assembly of the orchid tree Bauhinia variegata (Leguminosae; Cercidoideae) supports the allotetraploid origin hypothesis of Bauhinia.</title>
        <authorList>
            <person name="Zhong Y."/>
            <person name="Chen Y."/>
            <person name="Zheng D."/>
            <person name="Pang J."/>
            <person name="Liu Y."/>
            <person name="Luo S."/>
            <person name="Meng S."/>
            <person name="Qian L."/>
            <person name="Wei D."/>
            <person name="Dai S."/>
            <person name="Zhou R."/>
        </authorList>
    </citation>
    <scope>NUCLEOTIDE SEQUENCE [LARGE SCALE GENOMIC DNA]</scope>
    <source>
        <strain evidence="1">BV-YZ2020</strain>
    </source>
</reference>
<gene>
    <name evidence="1" type="ORF">L6164_002784</name>
</gene>
<evidence type="ECO:0000313" key="1">
    <source>
        <dbReference type="EMBL" id="KAI4353861.1"/>
    </source>
</evidence>
<organism evidence="1 2">
    <name type="scientific">Bauhinia variegata</name>
    <name type="common">Purple orchid tree</name>
    <name type="synonym">Phanera variegata</name>
    <dbReference type="NCBI Taxonomy" id="167791"/>
    <lineage>
        <taxon>Eukaryota</taxon>
        <taxon>Viridiplantae</taxon>
        <taxon>Streptophyta</taxon>
        <taxon>Embryophyta</taxon>
        <taxon>Tracheophyta</taxon>
        <taxon>Spermatophyta</taxon>
        <taxon>Magnoliopsida</taxon>
        <taxon>eudicotyledons</taxon>
        <taxon>Gunneridae</taxon>
        <taxon>Pentapetalae</taxon>
        <taxon>rosids</taxon>
        <taxon>fabids</taxon>
        <taxon>Fabales</taxon>
        <taxon>Fabaceae</taxon>
        <taxon>Cercidoideae</taxon>
        <taxon>Cercideae</taxon>
        <taxon>Bauhiniinae</taxon>
        <taxon>Bauhinia</taxon>
    </lineage>
</organism>
<comment type="caution">
    <text evidence="1">The sequence shown here is derived from an EMBL/GenBank/DDBJ whole genome shotgun (WGS) entry which is preliminary data.</text>
</comment>
<keyword evidence="2" id="KW-1185">Reference proteome</keyword>
<accession>A0ACB9PZ92</accession>